<evidence type="ECO:0008006" key="3">
    <source>
        <dbReference type="Google" id="ProtNLM"/>
    </source>
</evidence>
<feature type="non-terminal residue" evidence="1">
    <location>
        <position position="196"/>
    </location>
</feature>
<accession>A0AAV5W2R5</accession>
<feature type="non-terminal residue" evidence="1">
    <location>
        <position position="1"/>
    </location>
</feature>
<reference evidence="1" key="1">
    <citation type="submission" date="2023-10" db="EMBL/GenBank/DDBJ databases">
        <title>Genome assembly of Pristionchus species.</title>
        <authorList>
            <person name="Yoshida K."/>
            <person name="Sommer R.J."/>
        </authorList>
    </citation>
    <scope>NUCLEOTIDE SEQUENCE</scope>
    <source>
        <strain evidence="1">RS5133</strain>
    </source>
</reference>
<dbReference type="Proteomes" id="UP001432322">
    <property type="component" value="Unassembled WGS sequence"/>
</dbReference>
<dbReference type="AlphaFoldDB" id="A0AAV5W2R5"/>
<protein>
    <recommendedName>
        <fullName evidence="3">CUB domain-containing protein</fullName>
    </recommendedName>
</protein>
<sequence>LTDGKCDVIVQIRHYGTSKVLIMVEIKPDNATINTKHPIVFKQGPSAEFHCYGTMSQTGDSTREFTTAARSVSISEKRAFCSFVVEALTANKFSNAFANNKYKPTVIFTLQGQTDPDTVVFGGNRMQLWNSLTPNCDLDMATSKDTVAEGYHLSRVKDLTAPVITCGTRQFYIARANGSFSLADELDCASEWMYTV</sequence>
<name>A0AAV5W2R5_9BILA</name>
<proteinExistence type="predicted"/>
<gene>
    <name evidence="1" type="ORF">PFISCL1PPCAC_17402</name>
</gene>
<evidence type="ECO:0000313" key="1">
    <source>
        <dbReference type="EMBL" id="GMT26105.1"/>
    </source>
</evidence>
<keyword evidence="2" id="KW-1185">Reference proteome</keyword>
<dbReference type="EMBL" id="BTSY01000004">
    <property type="protein sequence ID" value="GMT26105.1"/>
    <property type="molecule type" value="Genomic_DNA"/>
</dbReference>
<evidence type="ECO:0000313" key="2">
    <source>
        <dbReference type="Proteomes" id="UP001432322"/>
    </source>
</evidence>
<organism evidence="1 2">
    <name type="scientific">Pristionchus fissidentatus</name>
    <dbReference type="NCBI Taxonomy" id="1538716"/>
    <lineage>
        <taxon>Eukaryota</taxon>
        <taxon>Metazoa</taxon>
        <taxon>Ecdysozoa</taxon>
        <taxon>Nematoda</taxon>
        <taxon>Chromadorea</taxon>
        <taxon>Rhabditida</taxon>
        <taxon>Rhabditina</taxon>
        <taxon>Diplogasteromorpha</taxon>
        <taxon>Diplogasteroidea</taxon>
        <taxon>Neodiplogasteridae</taxon>
        <taxon>Pristionchus</taxon>
    </lineage>
</organism>
<comment type="caution">
    <text evidence="1">The sequence shown here is derived from an EMBL/GenBank/DDBJ whole genome shotgun (WGS) entry which is preliminary data.</text>
</comment>